<keyword evidence="7" id="KW-1185">Reference proteome</keyword>
<organism evidence="6 7">
    <name type="scientific">Nocardiopsis alborubida</name>
    <dbReference type="NCBI Taxonomy" id="146802"/>
    <lineage>
        <taxon>Bacteria</taxon>
        <taxon>Bacillati</taxon>
        <taxon>Actinomycetota</taxon>
        <taxon>Actinomycetes</taxon>
        <taxon>Streptosporangiales</taxon>
        <taxon>Nocardiopsidaceae</taxon>
        <taxon>Nocardiopsis</taxon>
    </lineage>
</organism>
<feature type="transmembrane region" description="Helical" evidence="5">
    <location>
        <begin position="32"/>
        <end position="57"/>
    </location>
</feature>
<dbReference type="EMBL" id="JAAXPG010000011">
    <property type="protein sequence ID" value="NKY98616.1"/>
    <property type="molecule type" value="Genomic_DNA"/>
</dbReference>
<name>A0A7X6MCE2_9ACTN</name>
<feature type="transmembrane region" description="Helical" evidence="5">
    <location>
        <begin position="78"/>
        <end position="108"/>
    </location>
</feature>
<proteinExistence type="predicted"/>
<evidence type="ECO:0000256" key="4">
    <source>
        <dbReference type="ARBA" id="ARBA00023136"/>
    </source>
</evidence>
<dbReference type="Pfam" id="PF04505">
    <property type="entry name" value="CD225"/>
    <property type="match status" value="1"/>
</dbReference>
<evidence type="ECO:0000256" key="1">
    <source>
        <dbReference type="ARBA" id="ARBA00004370"/>
    </source>
</evidence>
<evidence type="ECO:0000313" key="7">
    <source>
        <dbReference type="Proteomes" id="UP000553209"/>
    </source>
</evidence>
<accession>A0A7X6MCE2</accession>
<evidence type="ECO:0000256" key="5">
    <source>
        <dbReference type="SAM" id="Phobius"/>
    </source>
</evidence>
<dbReference type="PANTHER" id="PTHR14948">
    <property type="entry name" value="NG5"/>
    <property type="match status" value="1"/>
</dbReference>
<evidence type="ECO:0000256" key="2">
    <source>
        <dbReference type="ARBA" id="ARBA00022692"/>
    </source>
</evidence>
<dbReference type="Proteomes" id="UP000553209">
    <property type="component" value="Unassembled WGS sequence"/>
</dbReference>
<dbReference type="AlphaFoldDB" id="A0A7X6MCE2"/>
<comment type="subcellular location">
    <subcellularLocation>
        <location evidence="1">Membrane</location>
    </subcellularLocation>
</comment>
<keyword evidence="2 5" id="KW-0812">Transmembrane</keyword>
<comment type="caution">
    <text evidence="6">The sequence shown here is derived from an EMBL/GenBank/DDBJ whole genome shotgun (WGS) entry which is preliminary data.</text>
</comment>
<dbReference type="InterPro" id="IPR007593">
    <property type="entry name" value="CD225/Dispanin_fam"/>
</dbReference>
<reference evidence="6 7" key="1">
    <citation type="submission" date="2020-04" db="EMBL/GenBank/DDBJ databases">
        <title>MicrobeNet Type strains.</title>
        <authorList>
            <person name="Nicholson A.C."/>
        </authorList>
    </citation>
    <scope>NUCLEOTIDE SEQUENCE [LARGE SCALE GENOMIC DNA]</scope>
    <source>
        <strain evidence="6 7">ATCC 23612</strain>
    </source>
</reference>
<dbReference type="GO" id="GO:0016020">
    <property type="term" value="C:membrane"/>
    <property type="evidence" value="ECO:0007669"/>
    <property type="project" value="UniProtKB-SubCell"/>
</dbReference>
<sequence>MSYGPPHAGGYGPPGGYGYYAPPPGGPPRNYLVFNILGIVSCIPLIGVIGLVFALQVNSKWETGDYMGAQSASDTAKVLGIIGLVCFVPAALYLLVVLVYFLFMFAMLAAM</sequence>
<dbReference type="RefSeq" id="WP_061083094.1">
    <property type="nucleotide sequence ID" value="NZ_JAAXPG010000011.1"/>
</dbReference>
<dbReference type="InterPro" id="IPR051423">
    <property type="entry name" value="CD225/Dispanin"/>
</dbReference>
<evidence type="ECO:0000256" key="3">
    <source>
        <dbReference type="ARBA" id="ARBA00022989"/>
    </source>
</evidence>
<dbReference type="PANTHER" id="PTHR14948:SF25">
    <property type="entry name" value="DUF4190 DOMAIN-CONTAINING PROTEIN"/>
    <property type="match status" value="1"/>
</dbReference>
<evidence type="ECO:0000313" key="6">
    <source>
        <dbReference type="EMBL" id="NKY98616.1"/>
    </source>
</evidence>
<gene>
    <name evidence="6" type="ORF">HGB44_13255</name>
</gene>
<keyword evidence="3 5" id="KW-1133">Transmembrane helix</keyword>
<keyword evidence="4 5" id="KW-0472">Membrane</keyword>
<protein>
    <submittedName>
        <fullName evidence="6">CD225/dispanin family protein</fullName>
    </submittedName>
</protein>